<dbReference type="Proteomes" id="UP000712281">
    <property type="component" value="Unassembled WGS sequence"/>
</dbReference>
<reference evidence="2" key="1">
    <citation type="submission" date="2019-12" db="EMBL/GenBank/DDBJ databases">
        <title>Genome sequencing and annotation of Brassica cretica.</title>
        <authorList>
            <person name="Studholme D.J."/>
            <person name="Sarris P.F."/>
        </authorList>
    </citation>
    <scope>NUCLEOTIDE SEQUENCE</scope>
    <source>
        <strain evidence="2">PFS-001/15</strain>
        <tissue evidence="2">Leaf</tissue>
    </source>
</reference>
<name>A0A8S9HT93_BRACR</name>
<accession>A0A8S9HT93</accession>
<gene>
    <name evidence="2" type="ORF">F2Q68_00013297</name>
</gene>
<protein>
    <submittedName>
        <fullName evidence="2">Uncharacterized protein</fullName>
    </submittedName>
</protein>
<dbReference type="AlphaFoldDB" id="A0A8S9HT93"/>
<comment type="caution">
    <text evidence="2">The sequence shown here is derived from an EMBL/GenBank/DDBJ whole genome shotgun (WGS) entry which is preliminary data.</text>
</comment>
<dbReference type="EMBL" id="QGKW02001940">
    <property type="protein sequence ID" value="KAF2559406.1"/>
    <property type="molecule type" value="Genomic_DNA"/>
</dbReference>
<evidence type="ECO:0000313" key="3">
    <source>
        <dbReference type="Proteomes" id="UP000712281"/>
    </source>
</evidence>
<proteinExistence type="predicted"/>
<evidence type="ECO:0000256" key="1">
    <source>
        <dbReference type="SAM" id="MobiDB-lite"/>
    </source>
</evidence>
<sequence length="228" mass="26230">MGGCFSVSISCDQMVNQFSRWLCLKGSYIHNLAENLVSLEKAMGVLKAKRDDVQGRVHREEFTGHRQRLAQVQSRPAAPKRRNQRIKVRLRNPNAVIRLKFTLPPRSETPRTFSNSRRRNRRPSRRETVKRTAIPYNRTSDIELRSTHRPLTGSWHLHRRTTRATALTWGSTAPEIQPKHNERERYHLDDDGRLLLRLDDQVQGGGDKTSSDEAAGRRSASTHGEHEA</sequence>
<feature type="region of interest" description="Disordered" evidence="1">
    <location>
        <begin position="103"/>
        <end position="134"/>
    </location>
</feature>
<organism evidence="2 3">
    <name type="scientific">Brassica cretica</name>
    <name type="common">Mustard</name>
    <dbReference type="NCBI Taxonomy" id="69181"/>
    <lineage>
        <taxon>Eukaryota</taxon>
        <taxon>Viridiplantae</taxon>
        <taxon>Streptophyta</taxon>
        <taxon>Embryophyta</taxon>
        <taxon>Tracheophyta</taxon>
        <taxon>Spermatophyta</taxon>
        <taxon>Magnoliopsida</taxon>
        <taxon>eudicotyledons</taxon>
        <taxon>Gunneridae</taxon>
        <taxon>Pentapetalae</taxon>
        <taxon>rosids</taxon>
        <taxon>malvids</taxon>
        <taxon>Brassicales</taxon>
        <taxon>Brassicaceae</taxon>
        <taxon>Brassiceae</taxon>
        <taxon>Brassica</taxon>
    </lineage>
</organism>
<feature type="region of interest" description="Disordered" evidence="1">
    <location>
        <begin position="198"/>
        <end position="228"/>
    </location>
</feature>
<evidence type="ECO:0000313" key="2">
    <source>
        <dbReference type="EMBL" id="KAF2559406.1"/>
    </source>
</evidence>